<gene>
    <name evidence="2" type="ORF">Fcan01_03357</name>
</gene>
<evidence type="ECO:0000313" key="3">
    <source>
        <dbReference type="Proteomes" id="UP000198287"/>
    </source>
</evidence>
<evidence type="ECO:0000256" key="1">
    <source>
        <dbReference type="SAM" id="MobiDB-lite"/>
    </source>
</evidence>
<comment type="caution">
    <text evidence="2">The sequence shown here is derived from an EMBL/GenBank/DDBJ whole genome shotgun (WGS) entry which is preliminary data.</text>
</comment>
<dbReference type="Proteomes" id="UP000198287">
    <property type="component" value="Unassembled WGS sequence"/>
</dbReference>
<dbReference type="EMBL" id="LNIX01000001">
    <property type="protein sequence ID" value="OXA61556.1"/>
    <property type="molecule type" value="Genomic_DNA"/>
</dbReference>
<feature type="region of interest" description="Disordered" evidence="1">
    <location>
        <begin position="126"/>
        <end position="145"/>
    </location>
</feature>
<feature type="region of interest" description="Disordered" evidence="1">
    <location>
        <begin position="70"/>
        <end position="113"/>
    </location>
</feature>
<sequence>MARKMEKITDECTYLIDDGAGASASGAEKMKHPTSENMDVEIAGGFRFRPTSNLNVTNISDVTNEMNKLAMSPPDNSLRISERNEPCTSRSLLYNPVPRTPNDDRNNLNRGRRDFESRKRDYEFCGSSGGSFMHNQQDGERSEKKLSRKEREWLAEGKTLEPIVTVFGPNHFKFYDTGYQGQGPLIELEDNEGFVSGLRDGEEIPKRELTPLERTLLRERKTEEGLD</sequence>
<feature type="compositionally biased region" description="Basic and acidic residues" evidence="1">
    <location>
        <begin position="101"/>
        <end position="113"/>
    </location>
</feature>
<dbReference type="AlphaFoldDB" id="A0A226EY68"/>
<reference evidence="2 3" key="1">
    <citation type="submission" date="2015-12" db="EMBL/GenBank/DDBJ databases">
        <title>The genome of Folsomia candida.</title>
        <authorList>
            <person name="Faddeeva A."/>
            <person name="Derks M.F."/>
            <person name="Anvar Y."/>
            <person name="Smit S."/>
            <person name="Van Straalen N."/>
            <person name="Roelofs D."/>
        </authorList>
    </citation>
    <scope>NUCLEOTIDE SEQUENCE [LARGE SCALE GENOMIC DNA]</scope>
    <source>
        <strain evidence="2 3">VU population</strain>
        <tissue evidence="2">Whole body</tissue>
    </source>
</reference>
<organism evidence="2 3">
    <name type="scientific">Folsomia candida</name>
    <name type="common">Springtail</name>
    <dbReference type="NCBI Taxonomy" id="158441"/>
    <lineage>
        <taxon>Eukaryota</taxon>
        <taxon>Metazoa</taxon>
        <taxon>Ecdysozoa</taxon>
        <taxon>Arthropoda</taxon>
        <taxon>Hexapoda</taxon>
        <taxon>Collembola</taxon>
        <taxon>Entomobryomorpha</taxon>
        <taxon>Isotomoidea</taxon>
        <taxon>Isotomidae</taxon>
        <taxon>Proisotominae</taxon>
        <taxon>Folsomia</taxon>
    </lineage>
</organism>
<name>A0A226EY68_FOLCA</name>
<keyword evidence="3" id="KW-1185">Reference proteome</keyword>
<proteinExistence type="predicted"/>
<accession>A0A226EY68</accession>
<evidence type="ECO:0000313" key="2">
    <source>
        <dbReference type="EMBL" id="OXA61556.1"/>
    </source>
</evidence>
<protein>
    <submittedName>
        <fullName evidence="2">Uncharacterized protein</fullName>
    </submittedName>
</protein>